<dbReference type="InterPro" id="IPR000642">
    <property type="entry name" value="Peptidase_M41"/>
</dbReference>
<dbReference type="Gene3D" id="1.20.58.760">
    <property type="entry name" value="Peptidase M41"/>
    <property type="match status" value="1"/>
</dbReference>
<dbReference type="GO" id="GO:0016887">
    <property type="term" value="F:ATP hydrolysis activity"/>
    <property type="evidence" value="ECO:0007669"/>
    <property type="project" value="UniProtKB-UniRule"/>
</dbReference>
<evidence type="ECO:0000313" key="18">
    <source>
        <dbReference type="EMBL" id="KJY51274.1"/>
    </source>
</evidence>
<evidence type="ECO:0000259" key="17">
    <source>
        <dbReference type="SMART" id="SM00382"/>
    </source>
</evidence>
<evidence type="ECO:0000256" key="9">
    <source>
        <dbReference type="ARBA" id="ARBA00022840"/>
    </source>
</evidence>
<feature type="transmembrane region" description="Helical" evidence="14">
    <location>
        <begin position="137"/>
        <end position="156"/>
    </location>
</feature>
<dbReference type="SUPFAM" id="SSF52540">
    <property type="entry name" value="P-loop containing nucleoside triphosphate hydrolases"/>
    <property type="match status" value="1"/>
</dbReference>
<protein>
    <recommendedName>
        <fullName evidence="14">ATP-dependent zinc metalloprotease FtsH</fullName>
        <ecNumber evidence="14">3.4.24.-</ecNumber>
    </recommendedName>
</protein>
<dbReference type="InterPro" id="IPR003960">
    <property type="entry name" value="ATPase_AAA_CS"/>
</dbReference>
<comment type="cofactor">
    <cofactor evidence="14">
        <name>Zn(2+)</name>
        <dbReference type="ChEBI" id="CHEBI:29105"/>
    </cofactor>
    <text evidence="14">Binds 1 zinc ion per subunit.</text>
</comment>
<keyword evidence="3 14" id="KW-0645">Protease</keyword>
<dbReference type="Pfam" id="PF00004">
    <property type="entry name" value="AAA"/>
    <property type="match status" value="1"/>
</dbReference>
<feature type="binding site" evidence="14">
    <location>
        <position position="460"/>
    </location>
    <ligand>
        <name>Zn(2+)</name>
        <dbReference type="ChEBI" id="CHEBI:29105"/>
        <note>catalytic</note>
    </ligand>
</feature>
<dbReference type="FunFam" id="1.20.58.760:FF:000001">
    <property type="entry name" value="ATP-dependent zinc metalloprotease FtsH"/>
    <property type="match status" value="1"/>
</dbReference>
<evidence type="ECO:0000256" key="1">
    <source>
        <dbReference type="ARBA" id="ARBA00004370"/>
    </source>
</evidence>
<dbReference type="HOGENOM" id="CLU_000688_16_2_9"/>
<dbReference type="InterPro" id="IPR003593">
    <property type="entry name" value="AAA+_ATPase"/>
</dbReference>
<feature type="compositionally biased region" description="Polar residues" evidence="16">
    <location>
        <begin position="81"/>
        <end position="101"/>
    </location>
</feature>
<keyword evidence="11 14" id="KW-0482">Metalloprotease</keyword>
<keyword evidence="10 14" id="KW-1133">Transmembrane helix</keyword>
<evidence type="ECO:0000256" key="11">
    <source>
        <dbReference type="ARBA" id="ARBA00023049"/>
    </source>
</evidence>
<evidence type="ECO:0000256" key="14">
    <source>
        <dbReference type="HAMAP-Rule" id="MF_01458"/>
    </source>
</evidence>
<dbReference type="AlphaFoldDB" id="A0A0F4KZ85"/>
<dbReference type="CDD" id="cd19501">
    <property type="entry name" value="RecA-like_FtsH"/>
    <property type="match status" value="1"/>
</dbReference>
<feature type="region of interest" description="Disordered" evidence="16">
    <location>
        <begin position="634"/>
        <end position="711"/>
    </location>
</feature>
<evidence type="ECO:0000256" key="16">
    <source>
        <dbReference type="SAM" id="MobiDB-lite"/>
    </source>
</evidence>
<feature type="domain" description="AAA+ ATPase" evidence="17">
    <location>
        <begin position="225"/>
        <end position="365"/>
    </location>
</feature>
<comment type="function">
    <text evidence="14">Acts as a processive, ATP-dependent zinc metallopeptidase for both cytoplasmic and membrane proteins. Plays a role in the quality control of integral membrane proteins.</text>
</comment>
<feature type="compositionally biased region" description="Basic and acidic residues" evidence="16">
    <location>
        <begin position="648"/>
        <end position="671"/>
    </location>
</feature>
<keyword evidence="19" id="KW-1185">Reference proteome</keyword>
<feature type="compositionally biased region" description="Basic and acidic residues" evidence="16">
    <location>
        <begin position="681"/>
        <end position="697"/>
    </location>
</feature>
<evidence type="ECO:0000256" key="5">
    <source>
        <dbReference type="ARBA" id="ARBA00022723"/>
    </source>
</evidence>
<comment type="subunit">
    <text evidence="14">Homohexamer.</text>
</comment>
<dbReference type="RefSeq" id="WP_045922215.1">
    <property type="nucleotide sequence ID" value="NZ_JAAEDY010000002.1"/>
</dbReference>
<dbReference type="InterPro" id="IPR037219">
    <property type="entry name" value="Peptidase_M41-like"/>
</dbReference>
<feature type="active site" evidence="14">
    <location>
        <position position="457"/>
    </location>
</feature>
<evidence type="ECO:0000256" key="10">
    <source>
        <dbReference type="ARBA" id="ARBA00022989"/>
    </source>
</evidence>
<name>A0A0F4KZ85_9LACO</name>
<accession>A0A0F4KZ85</accession>
<dbReference type="InterPro" id="IPR011546">
    <property type="entry name" value="Pept_M41_FtsH_extracell"/>
</dbReference>
<evidence type="ECO:0000256" key="4">
    <source>
        <dbReference type="ARBA" id="ARBA00022692"/>
    </source>
</evidence>
<dbReference type="GO" id="GO:0004222">
    <property type="term" value="F:metalloendopeptidase activity"/>
    <property type="evidence" value="ECO:0007669"/>
    <property type="project" value="InterPro"/>
</dbReference>
<keyword evidence="5 14" id="KW-0479">Metal-binding</keyword>
<feature type="binding site" evidence="14">
    <location>
        <position position="456"/>
    </location>
    <ligand>
        <name>Zn(2+)</name>
        <dbReference type="ChEBI" id="CHEBI:29105"/>
        <note>catalytic</note>
    </ligand>
</feature>
<evidence type="ECO:0000256" key="3">
    <source>
        <dbReference type="ARBA" id="ARBA00022670"/>
    </source>
</evidence>
<dbReference type="Gene3D" id="3.40.50.300">
    <property type="entry name" value="P-loop containing nucleotide triphosphate hydrolases"/>
    <property type="match status" value="1"/>
</dbReference>
<evidence type="ECO:0000256" key="8">
    <source>
        <dbReference type="ARBA" id="ARBA00022833"/>
    </source>
</evidence>
<comment type="similarity">
    <text evidence="15">Belongs to the AAA ATPase family.</text>
</comment>
<dbReference type="InterPro" id="IPR027417">
    <property type="entry name" value="P-loop_NTPase"/>
</dbReference>
<keyword evidence="12 14" id="KW-0472">Membrane</keyword>
<evidence type="ECO:0000256" key="13">
    <source>
        <dbReference type="ARBA" id="ARBA00061570"/>
    </source>
</evidence>
<dbReference type="Proteomes" id="UP000033695">
    <property type="component" value="Unassembled WGS sequence"/>
</dbReference>
<sequence length="711" mass="77846">MKNNRNGLRNNSLFYIIIFILLILATSWFVGGQGSSATENLTSNEFITQLRDNKVEKFSLQPSNGVYKVSGTLKRAEKQKSSNNNLSLFGKNSGQTSSSKQFSATVLPNDASLNQISQAAQKTKTQMNTHEESQNGMWLNLAITVVPFLIFFFFLYSMMSQAGQGGGGAGKIMSFGKSQTKPVDPKKNKVRFSDVAGAEEEKQELVEVVDFLRDPRKYLALGARIPSGVLLEGPPGTGKTLLARAVAGEAKVPFYSISGSDFVEMFVGVGASRVRDLFTNAKKNAPAIIFIDEIDAIGRQRGNGKTGGGNDEREQTLNQLLVEMDGFTGKEGIIVIAATNRSDVLDPALLRPGRFDRKILVGQPDVKGREAILRVHAKNKPLAEDVDLKVIAQQTPGFVGADLENVLNEGALVAAERNKTKIDAADIDEAEDRVIAGPAKKDRIISPEERKMVAYHEAGHAIIGVVLSDSRVVRKVTIIPRGRAGGYAIMLPKEDQNLLTKKDLMEQVAGLMGGRTAEEIIFHSQSSGASNDFEQATQIARAMVTEYGMSERLGMTQLEKGGAPVGAYGQPNYSQETATIIDDEVRKILDEAHKTAIDIIQSHREQHKAIAEALLKYETLDERQILSLYNTGKMPVNNQEEFPSEKASTFEEAKKIAQLRDEKKQAKEGHNFDPSAPLETPSEKSDQQSDPNQKNDDQPTTSDDNENNDKD</sequence>
<keyword evidence="6 14" id="KW-0547">Nucleotide-binding</keyword>
<dbReference type="GO" id="GO:0006508">
    <property type="term" value="P:proteolysis"/>
    <property type="evidence" value="ECO:0007669"/>
    <property type="project" value="UniProtKB-KW"/>
</dbReference>
<feature type="transmembrane region" description="Helical" evidence="14">
    <location>
        <begin position="12"/>
        <end position="31"/>
    </location>
</feature>
<keyword evidence="8 14" id="KW-0862">Zinc</keyword>
<comment type="subcellular location">
    <subcellularLocation>
        <location evidence="14">Cell membrane</location>
        <topology evidence="14">Multi-pass membrane protein</topology>
        <orientation evidence="14">Cytoplasmic side</orientation>
    </subcellularLocation>
    <subcellularLocation>
        <location evidence="1">Membrane</location>
    </subcellularLocation>
</comment>
<dbReference type="HAMAP" id="MF_01458">
    <property type="entry name" value="FtsH"/>
    <property type="match status" value="1"/>
</dbReference>
<dbReference type="Gene3D" id="1.10.8.60">
    <property type="match status" value="1"/>
</dbReference>
<dbReference type="InterPro" id="IPR005936">
    <property type="entry name" value="FtsH"/>
</dbReference>
<evidence type="ECO:0000313" key="19">
    <source>
        <dbReference type="Proteomes" id="UP000033695"/>
    </source>
</evidence>
<evidence type="ECO:0000256" key="7">
    <source>
        <dbReference type="ARBA" id="ARBA00022801"/>
    </source>
</evidence>
<dbReference type="FunFam" id="1.10.8.60:FF:000001">
    <property type="entry name" value="ATP-dependent zinc metalloprotease FtsH"/>
    <property type="match status" value="1"/>
</dbReference>
<evidence type="ECO:0000256" key="15">
    <source>
        <dbReference type="RuleBase" id="RU003651"/>
    </source>
</evidence>
<dbReference type="GO" id="GO:0005886">
    <property type="term" value="C:plasma membrane"/>
    <property type="evidence" value="ECO:0007669"/>
    <property type="project" value="UniProtKB-SubCell"/>
</dbReference>
<dbReference type="InterPro" id="IPR003959">
    <property type="entry name" value="ATPase_AAA_core"/>
</dbReference>
<dbReference type="FunFam" id="3.40.50.300:FF:000001">
    <property type="entry name" value="ATP-dependent zinc metalloprotease FtsH"/>
    <property type="match status" value="1"/>
</dbReference>
<keyword evidence="4 14" id="KW-0812">Transmembrane</keyword>
<dbReference type="PATRIC" id="fig|1218508.4.peg.331"/>
<proteinExistence type="inferred from homology"/>
<dbReference type="Pfam" id="PF17862">
    <property type="entry name" value="AAA_lid_3"/>
    <property type="match status" value="1"/>
</dbReference>
<keyword evidence="9 14" id="KW-0067">ATP-binding</keyword>
<gene>
    <name evidence="14 18" type="primary">ftsH</name>
    <name evidence="18" type="ORF">JG29_03230</name>
</gene>
<comment type="caution">
    <text evidence="18">The sequence shown here is derived from an EMBL/GenBank/DDBJ whole genome shotgun (WGS) entry which is preliminary data.</text>
</comment>
<dbReference type="GO" id="GO:0004176">
    <property type="term" value="F:ATP-dependent peptidase activity"/>
    <property type="evidence" value="ECO:0007669"/>
    <property type="project" value="InterPro"/>
</dbReference>
<dbReference type="SMART" id="SM00382">
    <property type="entry name" value="AAA"/>
    <property type="match status" value="1"/>
</dbReference>
<feature type="binding site" evidence="14">
    <location>
        <begin position="233"/>
        <end position="240"/>
    </location>
    <ligand>
        <name>ATP</name>
        <dbReference type="ChEBI" id="CHEBI:30616"/>
    </ligand>
</feature>
<dbReference type="PANTHER" id="PTHR23076:SF113">
    <property type="entry name" value="ATP-DEPENDENT ZINC METALLOPROTEASE FTSH 1, CHLOROPLASTIC-RELATED"/>
    <property type="match status" value="1"/>
</dbReference>
<comment type="similarity">
    <text evidence="2 14">In the C-terminal section; belongs to the peptidase M41 family.</text>
</comment>
<dbReference type="STRING" id="1218508.JG29_03230"/>
<evidence type="ECO:0000256" key="6">
    <source>
        <dbReference type="ARBA" id="ARBA00022741"/>
    </source>
</evidence>
<evidence type="ECO:0000256" key="2">
    <source>
        <dbReference type="ARBA" id="ARBA00010044"/>
    </source>
</evidence>
<dbReference type="GO" id="GO:0008270">
    <property type="term" value="F:zinc ion binding"/>
    <property type="evidence" value="ECO:0007669"/>
    <property type="project" value="UniProtKB-UniRule"/>
</dbReference>
<organism evidence="18 19">
    <name type="scientific">Bombilactobacillus mellis</name>
    <dbReference type="NCBI Taxonomy" id="1218508"/>
    <lineage>
        <taxon>Bacteria</taxon>
        <taxon>Bacillati</taxon>
        <taxon>Bacillota</taxon>
        <taxon>Bacilli</taxon>
        <taxon>Lactobacillales</taxon>
        <taxon>Lactobacillaceae</taxon>
        <taxon>Bombilactobacillus</taxon>
    </lineage>
</organism>
<keyword evidence="14" id="KW-1003">Cell membrane</keyword>
<keyword evidence="7 14" id="KW-0378">Hydrolase</keyword>
<dbReference type="EMBL" id="JXBZ01000002">
    <property type="protein sequence ID" value="KJY51274.1"/>
    <property type="molecule type" value="Genomic_DNA"/>
</dbReference>
<feature type="binding site" evidence="14">
    <location>
        <position position="532"/>
    </location>
    <ligand>
        <name>Zn(2+)</name>
        <dbReference type="ChEBI" id="CHEBI:29105"/>
        <note>catalytic</note>
    </ligand>
</feature>
<reference evidence="18 19" key="1">
    <citation type="submission" date="2014-12" db="EMBL/GenBank/DDBJ databases">
        <title>Comparative genomics of the lactic acid bacteria isolated from the honey bee gut.</title>
        <authorList>
            <person name="Ellegaard K.M."/>
            <person name="Tamarit D."/>
            <person name="Javelind E."/>
            <person name="Olofsson T."/>
            <person name="Andersson S.G."/>
            <person name="Vasquez A."/>
        </authorList>
    </citation>
    <scope>NUCLEOTIDE SEQUENCE [LARGE SCALE GENOMIC DNA]</scope>
    <source>
        <strain evidence="18 19">Hon2</strain>
    </source>
</reference>
<dbReference type="NCBIfam" id="TIGR01241">
    <property type="entry name" value="FtsH_fam"/>
    <property type="match status" value="1"/>
</dbReference>
<dbReference type="GO" id="GO:0030163">
    <property type="term" value="P:protein catabolic process"/>
    <property type="evidence" value="ECO:0007669"/>
    <property type="project" value="UniProtKB-UniRule"/>
</dbReference>
<dbReference type="GO" id="GO:0005524">
    <property type="term" value="F:ATP binding"/>
    <property type="evidence" value="ECO:0007669"/>
    <property type="project" value="UniProtKB-UniRule"/>
</dbReference>
<evidence type="ECO:0000256" key="12">
    <source>
        <dbReference type="ARBA" id="ARBA00023136"/>
    </source>
</evidence>
<dbReference type="Pfam" id="PF01434">
    <property type="entry name" value="Peptidase_M41"/>
    <property type="match status" value="1"/>
</dbReference>
<dbReference type="SUPFAM" id="SSF140990">
    <property type="entry name" value="FtsH protease domain-like"/>
    <property type="match status" value="1"/>
</dbReference>
<dbReference type="PANTHER" id="PTHR23076">
    <property type="entry name" value="METALLOPROTEASE M41 FTSH"/>
    <property type="match status" value="1"/>
</dbReference>
<dbReference type="MEROPS" id="M41.009"/>
<dbReference type="PROSITE" id="PS00674">
    <property type="entry name" value="AAA"/>
    <property type="match status" value="1"/>
</dbReference>
<comment type="similarity">
    <text evidence="13 14">In the central section; belongs to the AAA ATPase family.</text>
</comment>
<dbReference type="OrthoDB" id="9809379at2"/>
<feature type="region of interest" description="Disordered" evidence="16">
    <location>
        <begin position="78"/>
        <end position="101"/>
    </location>
</feature>
<dbReference type="Pfam" id="PF06480">
    <property type="entry name" value="FtsH_ext"/>
    <property type="match status" value="1"/>
</dbReference>
<dbReference type="InterPro" id="IPR041569">
    <property type="entry name" value="AAA_lid_3"/>
</dbReference>
<dbReference type="EC" id="3.4.24.-" evidence="14"/>